<evidence type="ECO:0000313" key="2">
    <source>
        <dbReference type="EMBL" id="TCO74538.1"/>
    </source>
</evidence>
<reference evidence="2 3" key="1">
    <citation type="submission" date="2019-03" db="EMBL/GenBank/DDBJ databases">
        <title>Genomic Encyclopedia of Type Strains, Phase IV (KMG-IV): sequencing the most valuable type-strain genomes for metagenomic binning, comparative biology and taxonomic classification.</title>
        <authorList>
            <person name="Goeker M."/>
        </authorList>
    </citation>
    <scope>NUCLEOTIDE SEQUENCE [LARGE SCALE GENOMIC DNA]</scope>
    <source>
        <strain evidence="2 3">DSM 102940</strain>
    </source>
</reference>
<dbReference type="AlphaFoldDB" id="A0A4R2KWC7"/>
<dbReference type="EMBL" id="SLWV01000012">
    <property type="protein sequence ID" value="TCO74538.1"/>
    <property type="molecule type" value="Genomic_DNA"/>
</dbReference>
<protein>
    <submittedName>
        <fullName evidence="2">Uncharacterized protein DUF4397</fullName>
    </submittedName>
</protein>
<keyword evidence="3" id="KW-1185">Reference proteome</keyword>
<accession>A0A4R2KWC7</accession>
<gene>
    <name evidence="2" type="ORF">EV214_11213</name>
</gene>
<proteinExistence type="predicted"/>
<organism evidence="2 3">
    <name type="scientific">Marinisporobacter balticus</name>
    <dbReference type="NCBI Taxonomy" id="2018667"/>
    <lineage>
        <taxon>Bacteria</taxon>
        <taxon>Bacillati</taxon>
        <taxon>Bacillota</taxon>
        <taxon>Clostridia</taxon>
        <taxon>Peptostreptococcales</taxon>
        <taxon>Thermotaleaceae</taxon>
        <taxon>Marinisporobacter</taxon>
    </lineage>
</organism>
<dbReference type="Proteomes" id="UP000294919">
    <property type="component" value="Unassembled WGS sequence"/>
</dbReference>
<evidence type="ECO:0000259" key="1">
    <source>
        <dbReference type="Pfam" id="PF14344"/>
    </source>
</evidence>
<evidence type="ECO:0000313" key="3">
    <source>
        <dbReference type="Proteomes" id="UP000294919"/>
    </source>
</evidence>
<sequence>MYYSPYMQYYYPNPVMPSYVRVFHASPNAPGVDVYANGKLIAKDLKYKEFTKYLSLVPGKYTILVFPSGATTNPVINTSIDVLPNASYTVAATGTLQNIKPLIIPDTASPLLPGKSQLKFVHLSPNAPMVDLTLSDGTILFRNIEFREISPNLMVSPGNLTLQLRLAGTNKVVLNAPNQLIKLNRYYTIYAVGIVNNKPPLQIITALDKSSY</sequence>
<name>A0A4R2KWC7_9FIRM</name>
<comment type="caution">
    <text evidence="2">The sequence shown here is derived from an EMBL/GenBank/DDBJ whole genome shotgun (WGS) entry which is preliminary data.</text>
</comment>
<feature type="domain" description="DUF4397" evidence="1">
    <location>
        <begin position="18"/>
        <end position="133"/>
    </location>
</feature>
<dbReference type="RefSeq" id="WP_132245233.1">
    <property type="nucleotide sequence ID" value="NZ_SLWV01000012.1"/>
</dbReference>
<dbReference type="OrthoDB" id="9783299at2"/>
<dbReference type="InterPro" id="IPR025510">
    <property type="entry name" value="DUF4397"/>
</dbReference>
<dbReference type="Pfam" id="PF14344">
    <property type="entry name" value="DUF4397"/>
    <property type="match status" value="1"/>
</dbReference>